<evidence type="ECO:0000313" key="2">
    <source>
        <dbReference type="EMBL" id="KAA0031632.1"/>
    </source>
</evidence>
<feature type="compositionally biased region" description="Basic residues" evidence="1">
    <location>
        <begin position="140"/>
        <end position="152"/>
    </location>
</feature>
<sequence>MALTHPSCPSSSSGSVERTYQPRDPEGCTYQSSDPERYTYQFSDPERCTYQSSAPEGCTYQSSAPEGCTYQSSAPEGCTYQSSAPEGCTYPWEIRDRWRFVVGCSANDAAKGGWTSADAVGQRTHGGVRLRETEREVGKRRNRGGRTLKLKKLPTMETGTEDGDRDGTTTGHERKR</sequence>
<reference evidence="2 3" key="1">
    <citation type="submission" date="2019-08" db="EMBL/GenBank/DDBJ databases">
        <title>Draft genome sequences of two oriental melons (Cucumis melo L. var makuwa).</title>
        <authorList>
            <person name="Kwon S.-Y."/>
        </authorList>
    </citation>
    <scope>NUCLEOTIDE SEQUENCE [LARGE SCALE GENOMIC DNA]</scope>
    <source>
        <strain evidence="3">cv. SW 3</strain>
        <tissue evidence="2">Leaf</tissue>
    </source>
</reference>
<feature type="compositionally biased region" description="Low complexity" evidence="1">
    <location>
        <begin position="1"/>
        <end position="15"/>
    </location>
</feature>
<gene>
    <name evidence="2" type="ORF">E6C27_scaffold139G004010</name>
</gene>
<evidence type="ECO:0000256" key="1">
    <source>
        <dbReference type="SAM" id="MobiDB-lite"/>
    </source>
</evidence>
<comment type="caution">
    <text evidence="2">The sequence shown here is derived from an EMBL/GenBank/DDBJ whole genome shotgun (WGS) entry which is preliminary data.</text>
</comment>
<feature type="region of interest" description="Disordered" evidence="1">
    <location>
        <begin position="112"/>
        <end position="176"/>
    </location>
</feature>
<proteinExistence type="predicted"/>
<organism evidence="2 3">
    <name type="scientific">Cucumis melo var. makuwa</name>
    <name type="common">Oriental melon</name>
    <dbReference type="NCBI Taxonomy" id="1194695"/>
    <lineage>
        <taxon>Eukaryota</taxon>
        <taxon>Viridiplantae</taxon>
        <taxon>Streptophyta</taxon>
        <taxon>Embryophyta</taxon>
        <taxon>Tracheophyta</taxon>
        <taxon>Spermatophyta</taxon>
        <taxon>Magnoliopsida</taxon>
        <taxon>eudicotyledons</taxon>
        <taxon>Gunneridae</taxon>
        <taxon>Pentapetalae</taxon>
        <taxon>rosids</taxon>
        <taxon>fabids</taxon>
        <taxon>Cucurbitales</taxon>
        <taxon>Cucurbitaceae</taxon>
        <taxon>Benincaseae</taxon>
        <taxon>Cucumis</taxon>
    </lineage>
</organism>
<accession>A0A5A7SKM8</accession>
<name>A0A5A7SKM8_CUCMM</name>
<feature type="compositionally biased region" description="Basic and acidic residues" evidence="1">
    <location>
        <begin position="129"/>
        <end position="139"/>
    </location>
</feature>
<protein>
    <submittedName>
        <fullName evidence="2">NBS-LRR type resistance protein</fullName>
    </submittedName>
</protein>
<feature type="region of interest" description="Disordered" evidence="1">
    <location>
        <begin position="1"/>
        <end position="36"/>
    </location>
</feature>
<dbReference type="EMBL" id="SSTE01022915">
    <property type="protein sequence ID" value="KAA0031632.1"/>
    <property type="molecule type" value="Genomic_DNA"/>
</dbReference>
<dbReference type="Proteomes" id="UP000321393">
    <property type="component" value="Unassembled WGS sequence"/>
</dbReference>
<dbReference type="AlphaFoldDB" id="A0A5A7SKM8"/>
<evidence type="ECO:0000313" key="3">
    <source>
        <dbReference type="Proteomes" id="UP000321393"/>
    </source>
</evidence>